<reference evidence="1 2" key="1">
    <citation type="journal article" date="2015" name="Int. J. Syst. Evol. Microbiol.">
        <title>Flavisolibacter ginsenosidimutans sp. nov., with ginsenoside-converting activity isolated from soil used for cultivating ginseng.</title>
        <authorList>
            <person name="Zhao Y."/>
            <person name="Liu Q."/>
            <person name="Kang M.S."/>
            <person name="Jin F."/>
            <person name="Yu H."/>
            <person name="Im W.T."/>
        </authorList>
    </citation>
    <scope>NUCLEOTIDE SEQUENCE [LARGE SCALE GENOMIC DNA]</scope>
    <source>
        <strain evidence="1 2">Gsoil 636</strain>
    </source>
</reference>
<name>A0A5B8UPM5_9BACT</name>
<dbReference type="Proteomes" id="UP000321204">
    <property type="component" value="Chromosome"/>
</dbReference>
<dbReference type="AlphaFoldDB" id="A0A5B8UPM5"/>
<evidence type="ECO:0000313" key="1">
    <source>
        <dbReference type="EMBL" id="QEC58000.1"/>
    </source>
</evidence>
<sequence length="71" mass="8446">MENDIENEKHESLLNEYRSFEEFKAMNNEQILEIDQFLRLYAEVVYNCFGRLQQKAKVIHIDHDQVSLSAA</sequence>
<keyword evidence="2" id="KW-1185">Reference proteome</keyword>
<accession>A0A5B8UPM5</accession>
<evidence type="ECO:0000313" key="2">
    <source>
        <dbReference type="Proteomes" id="UP000321204"/>
    </source>
</evidence>
<protein>
    <submittedName>
        <fullName evidence="1">Uncharacterized protein</fullName>
    </submittedName>
</protein>
<proteinExistence type="predicted"/>
<dbReference type="RefSeq" id="WP_146790906.1">
    <property type="nucleotide sequence ID" value="NZ_BAABIO010000003.1"/>
</dbReference>
<dbReference type="EMBL" id="CP042433">
    <property type="protein sequence ID" value="QEC58000.1"/>
    <property type="molecule type" value="Genomic_DNA"/>
</dbReference>
<organism evidence="1 2">
    <name type="scientific">Flavisolibacter ginsenosidimutans</name>
    <dbReference type="NCBI Taxonomy" id="661481"/>
    <lineage>
        <taxon>Bacteria</taxon>
        <taxon>Pseudomonadati</taxon>
        <taxon>Bacteroidota</taxon>
        <taxon>Chitinophagia</taxon>
        <taxon>Chitinophagales</taxon>
        <taxon>Chitinophagaceae</taxon>
        <taxon>Flavisolibacter</taxon>
    </lineage>
</organism>
<dbReference type="KEGG" id="fgg:FSB75_19500"/>
<gene>
    <name evidence="1" type="ORF">FSB75_19500</name>
</gene>